<evidence type="ECO:0000313" key="2">
    <source>
        <dbReference type="Proteomes" id="UP000199681"/>
    </source>
</evidence>
<name>A0ABY1EEL7_9MICO</name>
<protein>
    <recommendedName>
        <fullName evidence="3">Bacteriocin biosynthesis cyclodehydratase domain-containing protein</fullName>
    </recommendedName>
</protein>
<organism evidence="1 2">
    <name type="scientific">Cryobacterium levicorallinum</name>
    <dbReference type="NCBI Taxonomy" id="995038"/>
    <lineage>
        <taxon>Bacteria</taxon>
        <taxon>Bacillati</taxon>
        <taxon>Actinomycetota</taxon>
        <taxon>Actinomycetes</taxon>
        <taxon>Micrococcales</taxon>
        <taxon>Microbacteriaceae</taxon>
        <taxon>Cryobacterium</taxon>
    </lineage>
</organism>
<keyword evidence="2" id="KW-1185">Reference proteome</keyword>
<evidence type="ECO:0000313" key="1">
    <source>
        <dbReference type="EMBL" id="SFH60374.1"/>
    </source>
</evidence>
<comment type="caution">
    <text evidence="1">The sequence shown here is derived from an EMBL/GenBank/DDBJ whole genome shotgun (WGS) entry which is preliminary data.</text>
</comment>
<proteinExistence type="predicted"/>
<gene>
    <name evidence="1" type="ORF">SAMN05216274_10949</name>
</gene>
<dbReference type="Gene3D" id="3.40.50.720">
    <property type="entry name" value="NAD(P)-binding Rossmann-like Domain"/>
    <property type="match status" value="1"/>
</dbReference>
<accession>A0ABY1EEL7</accession>
<evidence type="ECO:0008006" key="3">
    <source>
        <dbReference type="Google" id="ProtNLM"/>
    </source>
</evidence>
<dbReference type="EMBL" id="FOPW01000009">
    <property type="protein sequence ID" value="SFH60374.1"/>
    <property type="molecule type" value="Genomic_DNA"/>
</dbReference>
<sequence>MALRLNPRYPLVWRTPNCVQLGIDQAIVTIGGLTPAHEAVLSALSAGVHRSGAMLLGTAAGASAVEVTHLLDLLEPALLYVPDDAPAPVTPLPRTVLVDGHGPTATRLHALLANLGIEEPAPGDDPELAVLIGQYVFAPERHGHWLRRDIPHLPVVFSDSAARVGPLVEPGRGPCLTCLELAHVDTDPSWPAMACQLVLREAPSETPRLSFELAARVAGLVQDRLETGRSVLFTRSLRLDAWGGAVTGSVHRLHERCGCQALPENASVRELPAPVPQRMTSSARVASGRG</sequence>
<dbReference type="Proteomes" id="UP000199681">
    <property type="component" value="Unassembled WGS sequence"/>
</dbReference>
<reference evidence="1 2" key="1">
    <citation type="submission" date="2016-10" db="EMBL/GenBank/DDBJ databases">
        <authorList>
            <person name="Varghese N."/>
            <person name="Submissions S."/>
        </authorList>
    </citation>
    <scope>NUCLEOTIDE SEQUENCE [LARGE SCALE GENOMIC DNA]</scope>
    <source>
        <strain evidence="1 2">GMCC 1.11211</strain>
    </source>
</reference>